<organism evidence="2 3">
    <name type="scientific">Mucilaginibacter segetis</name>
    <dbReference type="NCBI Taxonomy" id="2793071"/>
    <lineage>
        <taxon>Bacteria</taxon>
        <taxon>Pseudomonadati</taxon>
        <taxon>Bacteroidota</taxon>
        <taxon>Sphingobacteriia</taxon>
        <taxon>Sphingobacteriales</taxon>
        <taxon>Sphingobacteriaceae</taxon>
        <taxon>Mucilaginibacter</taxon>
    </lineage>
</organism>
<evidence type="ECO:0000313" key="3">
    <source>
        <dbReference type="Proteomes" id="UP000613193"/>
    </source>
</evidence>
<dbReference type="AlphaFoldDB" id="A0A934PX86"/>
<name>A0A934PX86_9SPHI</name>
<keyword evidence="1" id="KW-0732">Signal</keyword>
<feature type="signal peptide" evidence="1">
    <location>
        <begin position="1"/>
        <end position="19"/>
    </location>
</feature>
<dbReference type="InterPro" id="IPR018707">
    <property type="entry name" value="LpxR"/>
</dbReference>
<dbReference type="Proteomes" id="UP000613193">
    <property type="component" value="Unassembled WGS sequence"/>
</dbReference>
<dbReference type="Pfam" id="PF09982">
    <property type="entry name" value="LpxR"/>
    <property type="match status" value="1"/>
</dbReference>
<evidence type="ECO:0000313" key="2">
    <source>
        <dbReference type="EMBL" id="MBK0380771.1"/>
    </source>
</evidence>
<feature type="chain" id="PRO_5037212036" evidence="1">
    <location>
        <begin position="20"/>
        <end position="361"/>
    </location>
</feature>
<sequence>MKTTFLIVLLCAACYMAKAQVTDSLREQNRSIMIYTDEDLNPILQFSNARDQNYTMGFGGGFTNPKLEHTLLFKPGEWLTKLFTGRYVYKAEVDHLSPGLSINGTAFTPDDLQSYDVIAGDRPYAFLLGLSAKQIYLNGSTNELYASDFVYGVLGLRLGQTVQTAIHKLMNDGNTHEPFIPRGWPHQISDGGEPTLLYSLSYEKLLTTNSPGGNTFYELKWGWQGMAGYYNGANVQLGGRLGILNNDNWYMNFNPMGDMNKGIYAKKKRKFELFVFGGVKPSVMLYNELLSGGFSHSDYTLGFNQLNHFILEWESGIGVTLPCKTLTTNITWAFNSGRTSELNTAYSRSHQWGGIYLTFSY</sequence>
<dbReference type="Gene3D" id="2.40.128.140">
    <property type="entry name" value="Outer membrane protein"/>
    <property type="match status" value="1"/>
</dbReference>
<dbReference type="EMBL" id="JAEHFW010000003">
    <property type="protein sequence ID" value="MBK0380771.1"/>
    <property type="molecule type" value="Genomic_DNA"/>
</dbReference>
<evidence type="ECO:0000256" key="1">
    <source>
        <dbReference type="SAM" id="SignalP"/>
    </source>
</evidence>
<dbReference type="RefSeq" id="WP_200067310.1">
    <property type="nucleotide sequence ID" value="NZ_JAEHFW010000003.1"/>
</dbReference>
<comment type="caution">
    <text evidence="2">The sequence shown here is derived from an EMBL/GenBank/DDBJ whole genome shotgun (WGS) entry which is preliminary data.</text>
</comment>
<dbReference type="InterPro" id="IPR037107">
    <property type="entry name" value="Put_OMP_sf"/>
</dbReference>
<reference evidence="2" key="1">
    <citation type="submission" date="2020-12" db="EMBL/GenBank/DDBJ databases">
        <title>Bacterial novel species Mucilaginibacter sp. SD-g isolated from soil.</title>
        <authorList>
            <person name="Jung H.-Y."/>
        </authorList>
    </citation>
    <scope>NUCLEOTIDE SEQUENCE</scope>
    <source>
        <strain evidence="2">SD-g</strain>
    </source>
</reference>
<gene>
    <name evidence="2" type="ORF">I5M19_15715</name>
</gene>
<accession>A0A934PX86</accession>
<proteinExistence type="predicted"/>
<protein>
    <submittedName>
        <fullName evidence="2">DUF2219 family protein</fullName>
    </submittedName>
</protein>
<keyword evidence="3" id="KW-1185">Reference proteome</keyword>